<feature type="transmembrane region" description="Helical" evidence="1">
    <location>
        <begin position="12"/>
        <end position="33"/>
    </location>
</feature>
<keyword evidence="1" id="KW-1133">Transmembrane helix</keyword>
<dbReference type="GeneID" id="28378601"/>
<evidence type="ECO:0000313" key="3">
    <source>
        <dbReference type="Proteomes" id="UP000201458"/>
    </source>
</evidence>
<dbReference type="EMBL" id="KU998244">
    <property type="protein sequence ID" value="ANA86298.1"/>
    <property type="molecule type" value="Genomic_DNA"/>
</dbReference>
<evidence type="ECO:0000313" key="2">
    <source>
        <dbReference type="EMBL" id="ANA86298.1"/>
    </source>
</evidence>
<reference evidence="2 3" key="1">
    <citation type="submission" date="2016-03" db="EMBL/GenBank/DDBJ databases">
        <authorList>
            <person name="Montgomery M.T."/>
            <person name="Guerrero C.A."/>
            <person name="Mavrich T.N."/>
            <person name="Pope W.H."/>
            <person name="Garlena R.A."/>
            <person name="Russell D.A."/>
            <person name="Jacobs-Sera D."/>
            <person name="Hendrix R.W."/>
            <person name="Hatfull G.F."/>
        </authorList>
    </citation>
    <scope>NUCLEOTIDE SEQUENCE [LARGE SCALE GENOMIC DNA]</scope>
</reference>
<evidence type="ECO:0000256" key="1">
    <source>
        <dbReference type="SAM" id="Phobius"/>
    </source>
</evidence>
<proteinExistence type="predicted"/>
<feature type="transmembrane region" description="Helical" evidence="1">
    <location>
        <begin position="39"/>
        <end position="60"/>
    </location>
</feature>
<keyword evidence="1" id="KW-0472">Membrane</keyword>
<name>A0A160DEL0_9CAUD</name>
<accession>A0A160DEL0</accession>
<keyword evidence="3" id="KW-1185">Reference proteome</keyword>
<keyword evidence="1" id="KW-0812">Transmembrane</keyword>
<organism evidence="2 3">
    <name type="scientific">Gordonia phage Smoothie</name>
    <dbReference type="NCBI Taxonomy" id="1838078"/>
    <lineage>
        <taxon>Viruses</taxon>
        <taxon>Duplodnaviria</taxon>
        <taxon>Heunggongvirae</taxon>
        <taxon>Uroviricota</taxon>
        <taxon>Caudoviricetes</taxon>
        <taxon>Smoothievirus</taxon>
        <taxon>Smoothievirus smoothie</taxon>
    </lineage>
</organism>
<sequence>MILKAKMPAWMYWAVVGLNVFFAVVNVGILIAMPEDATGANVAGLLFGTLVAGFYVFAFVPKRGWWWP</sequence>
<dbReference type="Proteomes" id="UP000201458">
    <property type="component" value="Segment"/>
</dbReference>
<dbReference type="KEGG" id="vg:28378601"/>
<gene>
    <name evidence="2" type="primary">142</name>
    <name evidence="2" type="ORF">PBI_SMOOTHIE_142</name>
</gene>
<dbReference type="RefSeq" id="YP_009269255.1">
    <property type="nucleotide sequence ID" value="NC_030696.1"/>
</dbReference>
<protein>
    <submittedName>
        <fullName evidence="2">Uncharacterized protein</fullName>
    </submittedName>
</protein>